<evidence type="ECO:0000256" key="6">
    <source>
        <dbReference type="SAM" id="Phobius"/>
    </source>
</evidence>
<feature type="transmembrane region" description="Helical" evidence="6">
    <location>
        <begin position="73"/>
        <end position="94"/>
    </location>
</feature>
<feature type="transmembrane region" description="Helical" evidence="6">
    <location>
        <begin position="309"/>
        <end position="331"/>
    </location>
</feature>
<evidence type="ECO:0000256" key="2">
    <source>
        <dbReference type="ARBA" id="ARBA00022692"/>
    </source>
</evidence>
<feature type="transmembrane region" description="Helical" evidence="6">
    <location>
        <begin position="378"/>
        <end position="397"/>
    </location>
</feature>
<evidence type="ECO:0000256" key="3">
    <source>
        <dbReference type="ARBA" id="ARBA00022970"/>
    </source>
</evidence>
<feature type="transmembrane region" description="Helical" evidence="6">
    <location>
        <begin position="418"/>
        <end position="437"/>
    </location>
</feature>
<feature type="domain" description="Amino acid transporter transmembrane" evidence="7">
    <location>
        <begin position="54"/>
        <end position="435"/>
    </location>
</feature>
<evidence type="ECO:0000256" key="4">
    <source>
        <dbReference type="ARBA" id="ARBA00022989"/>
    </source>
</evidence>
<feature type="transmembrane region" description="Helical" evidence="6">
    <location>
        <begin position="204"/>
        <end position="224"/>
    </location>
</feature>
<sequence length="438" mass="44763">MRVGAGRCAEASSIARASVEAKEAWRRRRETTDGRRRAIVAGASAAADGGESVAIVNTVKAIFGAGGFALPWAFAQGGIALVGSCMFASLVLALESLRMLVKSQDVLVAAGDASAAEVATYAGLTKTAFGPIGDVACRVMNVLTCFGITVSYLVFIAKTLQVLMPALGVSAFGVAPTLVSMLNVVGPFMIALGCIREMSGVATISAVGTASVAIGMIMTATAALSNPLQLGALPLANFAAFPGFFGTVAFLFFIHFTLFGIKEAMPQPDKFFGAAVKAFTGAAAFAAAFGVAGAAGYGPAVSDVVVTMLTGWSGVFVQLLLCLNLLATYPIMAQSALRICENVFEGDKPGSISTPASIGVRTAFTAGAIWTAGNVPNFGVVLGYVGGVCCSILSLVLPAMILYQSQNKVKNTMTANELARIGGVFATGLTCIVLSIVL</sequence>
<keyword evidence="4 6" id="KW-1133">Transmembrane helix</keyword>
<dbReference type="Pfam" id="PF01490">
    <property type="entry name" value="Aa_trans"/>
    <property type="match status" value="1"/>
</dbReference>
<dbReference type="PANTHER" id="PTHR22950">
    <property type="entry name" value="AMINO ACID TRANSPORTER"/>
    <property type="match status" value="1"/>
</dbReference>
<dbReference type="EMBL" id="KZ155787">
    <property type="protein sequence ID" value="OUS45624.1"/>
    <property type="molecule type" value="Genomic_DNA"/>
</dbReference>
<feature type="transmembrane region" description="Helical" evidence="6">
    <location>
        <begin position="236"/>
        <end position="259"/>
    </location>
</feature>
<keyword evidence="5 6" id="KW-0472">Membrane</keyword>
<evidence type="ECO:0000256" key="1">
    <source>
        <dbReference type="ARBA" id="ARBA00004141"/>
    </source>
</evidence>
<dbReference type="PANTHER" id="PTHR22950:SF349">
    <property type="entry name" value="AMINO ACID TRANSPORTER TRANSMEMBRANE DOMAIN-CONTAINING PROTEIN"/>
    <property type="match status" value="1"/>
</dbReference>
<feature type="transmembrane region" description="Helical" evidence="6">
    <location>
        <begin position="135"/>
        <end position="157"/>
    </location>
</feature>
<keyword evidence="2 6" id="KW-0812">Transmembrane</keyword>
<organism evidence="8">
    <name type="scientific">Ostreococcus tauri</name>
    <name type="common">Marine green alga</name>
    <dbReference type="NCBI Taxonomy" id="70448"/>
    <lineage>
        <taxon>Eukaryota</taxon>
        <taxon>Viridiplantae</taxon>
        <taxon>Chlorophyta</taxon>
        <taxon>Mamiellophyceae</taxon>
        <taxon>Mamiellales</taxon>
        <taxon>Bathycoccaceae</taxon>
        <taxon>Ostreococcus</taxon>
    </lineage>
</organism>
<evidence type="ECO:0000259" key="7">
    <source>
        <dbReference type="Pfam" id="PF01490"/>
    </source>
</evidence>
<dbReference type="GO" id="GO:0015179">
    <property type="term" value="F:L-amino acid transmembrane transporter activity"/>
    <property type="evidence" value="ECO:0007669"/>
    <property type="project" value="TreeGrafter"/>
</dbReference>
<accession>A0A1Y5IBN9</accession>
<dbReference type="InterPro" id="IPR013057">
    <property type="entry name" value="AA_transpt_TM"/>
</dbReference>
<keyword evidence="3" id="KW-0813">Transport</keyword>
<evidence type="ECO:0000256" key="5">
    <source>
        <dbReference type="ARBA" id="ARBA00023136"/>
    </source>
</evidence>
<keyword evidence="3" id="KW-0029">Amino-acid transport</keyword>
<dbReference type="GO" id="GO:0005774">
    <property type="term" value="C:vacuolar membrane"/>
    <property type="evidence" value="ECO:0007669"/>
    <property type="project" value="TreeGrafter"/>
</dbReference>
<reference evidence="8" key="1">
    <citation type="submission" date="2017-04" db="EMBL/GenBank/DDBJ databases">
        <title>Population genomics of picophytoplankton unveils novel chromosome hypervariability.</title>
        <authorList>
            <consortium name="DOE Joint Genome Institute"/>
            <person name="Blanc-Mathieu R."/>
            <person name="Krasovec M."/>
            <person name="Hebrard M."/>
            <person name="Yau S."/>
            <person name="Desgranges E."/>
            <person name="Martin J."/>
            <person name="Schackwitz W."/>
            <person name="Kuo A."/>
            <person name="Salin G."/>
            <person name="Donnadieu C."/>
            <person name="Desdevises Y."/>
            <person name="Sanchez-Ferandin S."/>
            <person name="Moreau H."/>
            <person name="Rivals E."/>
            <person name="Grigoriev I.V."/>
            <person name="Grimsley N."/>
            <person name="Eyre-Walker A."/>
            <person name="Piganeau G."/>
        </authorList>
    </citation>
    <scope>NUCLEOTIDE SEQUENCE [LARGE SCALE GENOMIC DNA]</scope>
    <source>
        <strain evidence="8">RCC 1115</strain>
    </source>
</reference>
<comment type="subcellular location">
    <subcellularLocation>
        <location evidence="1">Membrane</location>
        <topology evidence="1">Multi-pass membrane protein</topology>
    </subcellularLocation>
</comment>
<feature type="transmembrane region" description="Helical" evidence="6">
    <location>
        <begin position="169"/>
        <end position="192"/>
    </location>
</feature>
<feature type="transmembrane region" description="Helical" evidence="6">
    <location>
        <begin position="271"/>
        <end position="297"/>
    </location>
</feature>
<protein>
    <submittedName>
        <fullName evidence="8">Amino acid transporter</fullName>
    </submittedName>
</protein>
<name>A0A1Y5IBN9_OSTTA</name>
<gene>
    <name evidence="8" type="ORF">BE221DRAFT_195227</name>
</gene>
<dbReference type="Proteomes" id="UP000195557">
    <property type="component" value="Unassembled WGS sequence"/>
</dbReference>
<evidence type="ECO:0000313" key="8">
    <source>
        <dbReference type="EMBL" id="OUS45624.1"/>
    </source>
</evidence>
<proteinExistence type="predicted"/>
<dbReference type="AlphaFoldDB" id="A0A1Y5IBN9"/>
<dbReference type="eggNOG" id="KOG1304">
    <property type="taxonomic scope" value="Eukaryota"/>
</dbReference>